<feature type="transmembrane region" description="Helical" evidence="1">
    <location>
        <begin position="488"/>
        <end position="509"/>
    </location>
</feature>
<dbReference type="AlphaFoldDB" id="A0A8J7IX61"/>
<dbReference type="Proteomes" id="UP000640583">
    <property type="component" value="Unassembled WGS sequence"/>
</dbReference>
<evidence type="ECO:0000256" key="1">
    <source>
        <dbReference type="SAM" id="Phobius"/>
    </source>
</evidence>
<keyword evidence="1" id="KW-1133">Transmembrane helix</keyword>
<evidence type="ECO:0000313" key="3">
    <source>
        <dbReference type="Proteomes" id="UP000640583"/>
    </source>
</evidence>
<feature type="transmembrane region" description="Helical" evidence="1">
    <location>
        <begin position="384"/>
        <end position="404"/>
    </location>
</feature>
<keyword evidence="1" id="KW-0472">Membrane</keyword>
<accession>A0A8J7IX61</accession>
<organism evidence="2 3">
    <name type="scientific">Halocynthiibacter styelae</name>
    <dbReference type="NCBI Taxonomy" id="2761955"/>
    <lineage>
        <taxon>Bacteria</taxon>
        <taxon>Pseudomonadati</taxon>
        <taxon>Pseudomonadota</taxon>
        <taxon>Alphaproteobacteria</taxon>
        <taxon>Rhodobacterales</taxon>
        <taxon>Paracoccaceae</taxon>
        <taxon>Halocynthiibacter</taxon>
    </lineage>
</organism>
<reference evidence="2" key="1">
    <citation type="submission" date="2020-10" db="EMBL/GenBank/DDBJ databases">
        <title>Paenihalocynthiibacter styelae gen. nov., sp. nov., isolated from stalked sea squirt Styela clava.</title>
        <authorList>
            <person name="Kim Y.-O."/>
            <person name="Yoon J.-H."/>
        </authorList>
    </citation>
    <scope>NUCLEOTIDE SEQUENCE</scope>
    <source>
        <strain evidence="2">MYP1-1</strain>
    </source>
</reference>
<name>A0A8J7IX61_9RHOB</name>
<sequence>MTNFQTYRPSFNEILNGTPLTPAEESLLDACKTTGAVFIGGEVPDKATPENSIRGELIRYLMMGGCETHQPNARGVFVFGAYITGYLILDGCRSPLDLGVVRSRFEQGADFDDSEVGAVVLSTSYLPGLTGERMTVKRSFFMRHGFCSAGSVVLSGAHIGGQLDCAGARFEAEEGAALEAQGLTVSGDVFLRDGILACGRVDLQGAQIKGQLDCTHGSFHKGMGLQSAVVGAEFYFRFVRAFNGTLDLSEAHVTCLGDDAASWEQPDDLDLTGFRFDTVQSHMSVSDRLGVLTNHAKQGANIVFHSQPYTHLAKHFHSNGERQAAACILYEREKHLARAEWARAHEKLDGTWREAFRCQGADFAQMFRWVFQAFAGFGHKPMRAFYWALATVVFSMLYFHLTYINGQMVPNSDIILNSQAWLDVVKDGVSNPTEAWGLTAPGSDYETFSAIGYGFDLFVPLDALGQEIAWAPSLSRGNWGWWGHYLRWPIQIVGWVLTAIGAALLTGLIGRDRE</sequence>
<keyword evidence="3" id="KW-1185">Reference proteome</keyword>
<dbReference type="EMBL" id="JADCKQ010000010">
    <property type="protein sequence ID" value="MBI1494553.1"/>
    <property type="molecule type" value="Genomic_DNA"/>
</dbReference>
<gene>
    <name evidence="2" type="ORF">H1D41_12975</name>
</gene>
<proteinExistence type="predicted"/>
<dbReference type="RefSeq" id="WP_228849313.1">
    <property type="nucleotide sequence ID" value="NZ_JADCKQ010000010.1"/>
</dbReference>
<evidence type="ECO:0000313" key="2">
    <source>
        <dbReference type="EMBL" id="MBI1494553.1"/>
    </source>
</evidence>
<keyword evidence="1" id="KW-0812">Transmembrane</keyword>
<comment type="caution">
    <text evidence="2">The sequence shown here is derived from an EMBL/GenBank/DDBJ whole genome shotgun (WGS) entry which is preliminary data.</text>
</comment>
<evidence type="ECO:0008006" key="4">
    <source>
        <dbReference type="Google" id="ProtNLM"/>
    </source>
</evidence>
<protein>
    <recommendedName>
        <fullName evidence="4">Oxidoreductase</fullName>
    </recommendedName>
</protein>